<dbReference type="Proteomes" id="UP001432014">
    <property type="component" value="Chromosome"/>
</dbReference>
<gene>
    <name evidence="3" type="ORF">OG469_25420</name>
</gene>
<reference evidence="3 4" key="1">
    <citation type="submission" date="2022-10" db="EMBL/GenBank/DDBJ databases">
        <title>The complete genomes of actinobacterial strains from the NBC collection.</title>
        <authorList>
            <person name="Joergensen T.S."/>
            <person name="Alvarez Arevalo M."/>
            <person name="Sterndorff E.B."/>
            <person name="Faurdal D."/>
            <person name="Vuksanovic O."/>
            <person name="Mourched A.-S."/>
            <person name="Charusanti P."/>
            <person name="Shaw S."/>
            <person name="Blin K."/>
            <person name="Weber T."/>
        </authorList>
    </citation>
    <scope>NUCLEOTIDE SEQUENCE [LARGE SCALE GENOMIC DNA]</scope>
    <source>
        <strain evidence="3 4">NBC_01247</strain>
    </source>
</reference>
<dbReference type="InterPro" id="IPR059026">
    <property type="entry name" value="LpqB_N"/>
</dbReference>
<evidence type="ECO:0000313" key="3">
    <source>
        <dbReference type="EMBL" id="WUS58561.1"/>
    </source>
</evidence>
<evidence type="ECO:0000259" key="2">
    <source>
        <dbReference type="Pfam" id="PF25976"/>
    </source>
</evidence>
<dbReference type="Pfam" id="PF25976">
    <property type="entry name" value="LpqB_N"/>
    <property type="match status" value="1"/>
</dbReference>
<accession>A0ABZ1WCH8</accession>
<proteinExistence type="predicted"/>
<protein>
    <submittedName>
        <fullName evidence="3">LpqB family beta-propeller domain-containing protein</fullName>
    </submittedName>
</protein>
<keyword evidence="4" id="KW-1185">Reference proteome</keyword>
<dbReference type="InterPro" id="IPR018910">
    <property type="entry name" value="LpqB_C"/>
</dbReference>
<evidence type="ECO:0000259" key="1">
    <source>
        <dbReference type="Pfam" id="PF10647"/>
    </source>
</evidence>
<dbReference type="InterPro" id="IPR011042">
    <property type="entry name" value="6-blade_b-propeller_TolB-like"/>
</dbReference>
<sequence>MPGTSSTGADPRRAAVAGAVLASLLLGGCAAMPDSGPVSKVEFSQGAADKNLQVRVFPVAPYKGEEPRRLLAGFLDASIADEEGYDTAKKYLTEGAHSRWNPEAGITVLAGDPTYSGGQEVKEGDSTAALTASGTQVAKVDARHTYRYADGETKSEFTFVKENGEWRIDRLPDGLLVNQTNFRNSYRQFSRFFYTGSDPSLPTAREVLVADPIYLRRRIDPLAAAAKALAGGPSEWLAPVVSTTLEGVAVKQVTVDDSKVARVEVEGSDLGGRPQFCQRMAAQFFFTLADQGKGQIDRLELRSGSGSCSTSRSLAEQVAPGSLAGGSTATRQYYQRHETGQLMTAADQGEGTPVPGELGKVPPPGRAPLGALAVRRDGQRAAVVSGDGQQLYTVNITDGSTLGQAVLTSAGHPARPEDGLASPSWDGRGDLWVVDRAAATPRVDMIRENRTVAVPVDDLGGRTVQSLKISSDGVRVALVLKDGTGARSLALGVVVHTGTPGAQQVRISGLRTIAPLLAEVASVSWADTDQLLVLGKEKDRLQQLYYISTDGSQSADAPLQGGEMATVAASEGRENGSVPPVLAVQATESKIYRLIGNQWRELVLPYTASSFIYPG</sequence>
<organism evidence="3 4">
    <name type="scientific">Kitasatospora herbaricolor</name>
    <dbReference type="NCBI Taxonomy" id="68217"/>
    <lineage>
        <taxon>Bacteria</taxon>
        <taxon>Bacillati</taxon>
        <taxon>Actinomycetota</taxon>
        <taxon>Actinomycetes</taxon>
        <taxon>Kitasatosporales</taxon>
        <taxon>Streptomycetaceae</taxon>
        <taxon>Kitasatospora</taxon>
    </lineage>
</organism>
<feature type="domain" description="Lipoprotein LpqB N-terminal" evidence="2">
    <location>
        <begin position="61"/>
        <end position="183"/>
    </location>
</feature>
<evidence type="ECO:0000313" key="4">
    <source>
        <dbReference type="Proteomes" id="UP001432014"/>
    </source>
</evidence>
<name>A0ABZ1WCH8_9ACTN</name>
<dbReference type="Gene3D" id="2.120.10.30">
    <property type="entry name" value="TolB, C-terminal domain"/>
    <property type="match status" value="1"/>
</dbReference>
<dbReference type="RefSeq" id="WP_329495221.1">
    <property type="nucleotide sequence ID" value="NZ_CP108460.1"/>
</dbReference>
<dbReference type="SUPFAM" id="SSF63829">
    <property type="entry name" value="Calcium-dependent phosphotriesterase"/>
    <property type="match status" value="1"/>
</dbReference>
<dbReference type="Pfam" id="PF10647">
    <property type="entry name" value="Gmad1"/>
    <property type="match status" value="1"/>
</dbReference>
<feature type="domain" description="Lipoprotein LpqB C-terminal" evidence="1">
    <location>
        <begin position="341"/>
        <end position="574"/>
    </location>
</feature>
<dbReference type="EMBL" id="CP108482">
    <property type="protein sequence ID" value="WUS58561.1"/>
    <property type="molecule type" value="Genomic_DNA"/>
</dbReference>